<organism evidence="2 3">
    <name type="scientific">Anisodus acutangulus</name>
    <dbReference type="NCBI Taxonomy" id="402998"/>
    <lineage>
        <taxon>Eukaryota</taxon>
        <taxon>Viridiplantae</taxon>
        <taxon>Streptophyta</taxon>
        <taxon>Embryophyta</taxon>
        <taxon>Tracheophyta</taxon>
        <taxon>Spermatophyta</taxon>
        <taxon>Magnoliopsida</taxon>
        <taxon>eudicotyledons</taxon>
        <taxon>Gunneridae</taxon>
        <taxon>Pentapetalae</taxon>
        <taxon>asterids</taxon>
        <taxon>lamiids</taxon>
        <taxon>Solanales</taxon>
        <taxon>Solanaceae</taxon>
        <taxon>Solanoideae</taxon>
        <taxon>Hyoscyameae</taxon>
        <taxon>Anisodus</taxon>
    </lineage>
</organism>
<dbReference type="GO" id="GO:0001680">
    <property type="term" value="P:tRNA 3'-terminal CCA addition"/>
    <property type="evidence" value="ECO:0007669"/>
    <property type="project" value="TreeGrafter"/>
</dbReference>
<dbReference type="GO" id="GO:0052927">
    <property type="term" value="F:CC tRNA cytidylyltransferase activity"/>
    <property type="evidence" value="ECO:0007669"/>
    <property type="project" value="TreeGrafter"/>
</dbReference>
<name>A0A9Q1LKY9_9SOLA</name>
<dbReference type="AlphaFoldDB" id="A0A9Q1LKY9"/>
<evidence type="ECO:0000256" key="1">
    <source>
        <dbReference type="ARBA" id="ARBA00022884"/>
    </source>
</evidence>
<gene>
    <name evidence="2" type="ORF">K7X08_014830</name>
</gene>
<keyword evidence="3" id="KW-1185">Reference proteome</keyword>
<dbReference type="EMBL" id="JAJAGQ010000017">
    <property type="protein sequence ID" value="KAJ8538290.1"/>
    <property type="molecule type" value="Genomic_DNA"/>
</dbReference>
<proteinExistence type="predicted"/>
<keyword evidence="1" id="KW-0694">RNA-binding</keyword>
<dbReference type="PANTHER" id="PTHR13734:SF5">
    <property type="entry name" value="CCA TRNA NUCLEOTIDYLTRANSFERASE, MITOCHONDRIAL"/>
    <property type="match status" value="1"/>
</dbReference>
<comment type="caution">
    <text evidence="2">The sequence shown here is derived from an EMBL/GenBank/DDBJ whole genome shotgun (WGS) entry which is preliminary data.</text>
</comment>
<dbReference type="SUPFAM" id="SSF81891">
    <property type="entry name" value="Poly A polymerase C-terminal region-like"/>
    <property type="match status" value="1"/>
</dbReference>
<dbReference type="OrthoDB" id="1742216at2759"/>
<dbReference type="Gene3D" id="1.10.3090.10">
    <property type="entry name" value="cca-adding enzyme, domain 2"/>
    <property type="match status" value="1"/>
</dbReference>
<sequence length="133" mass="14847">MAESASPPSSSVHIDLTRDEKEIFDLLIKVINHFNLATHLCVAGGWVRDKDDPLRVLLAIRFGARFGFMLDEELKNAAIDENVRTALVDKASKERIGHEIDLMISGEQANDPVQAVTYIADLNLFWDVFSVGH</sequence>
<reference evidence="3" key="1">
    <citation type="journal article" date="2023" name="Proc. Natl. Acad. Sci. U.S.A.">
        <title>Genomic and structural basis for evolution of tropane alkaloid biosynthesis.</title>
        <authorList>
            <person name="Wanga Y.-J."/>
            <person name="Taina T."/>
            <person name="Yua J.-Y."/>
            <person name="Lia J."/>
            <person name="Xua B."/>
            <person name="Chenc J."/>
            <person name="D'Auriad J.C."/>
            <person name="Huanga J.-P."/>
            <person name="Huanga S.-X."/>
        </authorList>
    </citation>
    <scope>NUCLEOTIDE SEQUENCE [LARGE SCALE GENOMIC DNA]</scope>
    <source>
        <strain evidence="3">cv. KIB-2019</strain>
    </source>
</reference>
<dbReference type="GO" id="GO:0003723">
    <property type="term" value="F:RNA binding"/>
    <property type="evidence" value="ECO:0007669"/>
    <property type="project" value="UniProtKB-KW"/>
</dbReference>
<accession>A0A9Q1LKY9</accession>
<dbReference type="GO" id="GO:0052929">
    <property type="term" value="F:ATP:3'-cytidine-cytidine-tRNA adenylyltransferase activity"/>
    <property type="evidence" value="ECO:0007669"/>
    <property type="project" value="TreeGrafter"/>
</dbReference>
<dbReference type="PANTHER" id="PTHR13734">
    <property type="entry name" value="TRNA-NUCLEOTIDYLTRANSFERASE"/>
    <property type="match status" value="1"/>
</dbReference>
<protein>
    <submittedName>
        <fullName evidence="2">Uncharacterized protein</fullName>
    </submittedName>
</protein>
<dbReference type="Proteomes" id="UP001152561">
    <property type="component" value="Unassembled WGS sequence"/>
</dbReference>
<evidence type="ECO:0000313" key="2">
    <source>
        <dbReference type="EMBL" id="KAJ8538290.1"/>
    </source>
</evidence>
<evidence type="ECO:0000313" key="3">
    <source>
        <dbReference type="Proteomes" id="UP001152561"/>
    </source>
</evidence>